<evidence type="ECO:0000313" key="2">
    <source>
        <dbReference type="EMBL" id="KAF4629109.1"/>
    </source>
</evidence>
<reference evidence="2 3" key="1">
    <citation type="submission" date="2020-03" db="EMBL/GenBank/DDBJ databases">
        <title>Draft Genome Sequence of Cudoniella acicularis.</title>
        <authorList>
            <person name="Buettner E."/>
            <person name="Kellner H."/>
        </authorList>
    </citation>
    <scope>NUCLEOTIDE SEQUENCE [LARGE SCALE GENOMIC DNA]</scope>
    <source>
        <strain evidence="2 3">DSM 108380</strain>
    </source>
</reference>
<name>A0A8H4RI81_9HELO</name>
<accession>A0A8H4RI81</accession>
<sequence length="228" mass="26844">MSSVGMPSSASLDTYETYETFRDKLPDFGQGLPTYPATFERFPELPTEVQLMIWRAAFPSKNLFGLFCKRICTYDKCLEVGFDSRNEVLRFYETPITHPAGYCHYFDPCRNVIRLLGYMRFDENEAKSLMTFRSTRHIEIYKISMHRGITLKRLQCCYWAFTFCFRVLEQLTLIPSLPPRSYPVVEYNRFNIPEVLEDLYQKFDKLLSMRGESKKEKVCPAKEASYSH</sequence>
<gene>
    <name evidence="2" type="ORF">G7Y89_g9031</name>
</gene>
<evidence type="ECO:0000259" key="1">
    <source>
        <dbReference type="Pfam" id="PF20150"/>
    </source>
</evidence>
<evidence type="ECO:0000313" key="3">
    <source>
        <dbReference type="Proteomes" id="UP000566819"/>
    </source>
</evidence>
<dbReference type="InterPro" id="IPR045518">
    <property type="entry name" value="2EXR"/>
</dbReference>
<dbReference type="Proteomes" id="UP000566819">
    <property type="component" value="Unassembled WGS sequence"/>
</dbReference>
<protein>
    <recommendedName>
        <fullName evidence="1">2EXR domain-containing protein</fullName>
    </recommendedName>
</protein>
<dbReference type="Pfam" id="PF20150">
    <property type="entry name" value="2EXR"/>
    <property type="match status" value="1"/>
</dbReference>
<dbReference type="AlphaFoldDB" id="A0A8H4RI81"/>
<keyword evidence="3" id="KW-1185">Reference proteome</keyword>
<comment type="caution">
    <text evidence="2">The sequence shown here is derived from an EMBL/GenBank/DDBJ whole genome shotgun (WGS) entry which is preliminary data.</text>
</comment>
<proteinExistence type="predicted"/>
<feature type="domain" description="2EXR" evidence="1">
    <location>
        <begin position="39"/>
        <end position="112"/>
    </location>
</feature>
<organism evidence="2 3">
    <name type="scientific">Cudoniella acicularis</name>
    <dbReference type="NCBI Taxonomy" id="354080"/>
    <lineage>
        <taxon>Eukaryota</taxon>
        <taxon>Fungi</taxon>
        <taxon>Dikarya</taxon>
        <taxon>Ascomycota</taxon>
        <taxon>Pezizomycotina</taxon>
        <taxon>Leotiomycetes</taxon>
        <taxon>Helotiales</taxon>
        <taxon>Tricladiaceae</taxon>
        <taxon>Cudoniella</taxon>
    </lineage>
</organism>
<dbReference type="EMBL" id="JAAMPI010000718">
    <property type="protein sequence ID" value="KAF4629109.1"/>
    <property type="molecule type" value="Genomic_DNA"/>
</dbReference>